<dbReference type="PATRIC" id="fig|742823.3.peg.2202"/>
<evidence type="ECO:0000259" key="2">
    <source>
        <dbReference type="Pfam" id="PF01979"/>
    </source>
</evidence>
<dbReference type="STRING" id="742823.HMPREF9465_02192"/>
<gene>
    <name evidence="3" type="ORF">HMPREF9465_02192</name>
</gene>
<evidence type="ECO:0000256" key="1">
    <source>
        <dbReference type="ARBA" id="ARBA00022801"/>
    </source>
</evidence>
<name>K1JF15_9BURK</name>
<dbReference type="HOGENOM" id="CLU_1124070_0_0_4"/>
<dbReference type="Proteomes" id="UP000005835">
    <property type="component" value="Unassembled WGS sequence"/>
</dbReference>
<dbReference type="PANTHER" id="PTHR11113">
    <property type="entry name" value="N-ACETYLGLUCOSAMINE-6-PHOSPHATE DEACETYLASE"/>
    <property type="match status" value="1"/>
</dbReference>
<comment type="caution">
    <text evidence="3">The sequence shown here is derived from an EMBL/GenBank/DDBJ whole genome shotgun (WGS) entry which is preliminary data.</text>
</comment>
<reference evidence="3 4" key="1">
    <citation type="submission" date="2012-05" db="EMBL/GenBank/DDBJ databases">
        <title>The Genome Sequence of Sutterella wadsworthensis 2_1_59BFAA.</title>
        <authorList>
            <consortium name="The Broad Institute Genome Sequencing Platform"/>
            <person name="Earl A."/>
            <person name="Ward D."/>
            <person name="Feldgarden M."/>
            <person name="Gevers D."/>
            <person name="Daigneault M."/>
            <person name="Strauss J."/>
            <person name="Allen-Vercoe E."/>
            <person name="Walker B."/>
            <person name="Young S.K."/>
            <person name="Zeng Q."/>
            <person name="Gargeya S."/>
            <person name="Fitzgerald M."/>
            <person name="Haas B."/>
            <person name="Abouelleil A."/>
            <person name="Alvarado L."/>
            <person name="Arachchi H.M."/>
            <person name="Berlin A.M."/>
            <person name="Chapman S.B."/>
            <person name="Goldberg J."/>
            <person name="Griggs A."/>
            <person name="Gujja S."/>
            <person name="Hansen M."/>
            <person name="Howarth C."/>
            <person name="Imamovic A."/>
            <person name="Larimer J."/>
            <person name="McCowen C."/>
            <person name="Montmayeur A."/>
            <person name="Murphy C."/>
            <person name="Neiman D."/>
            <person name="Pearson M."/>
            <person name="Priest M."/>
            <person name="Roberts A."/>
            <person name="Saif S."/>
            <person name="Shea T."/>
            <person name="Sisk P."/>
            <person name="Sykes S."/>
            <person name="Wortman J."/>
            <person name="Nusbaum C."/>
            <person name="Birren B."/>
        </authorList>
    </citation>
    <scope>NUCLEOTIDE SEQUENCE [LARGE SCALE GENOMIC DNA]</scope>
    <source>
        <strain evidence="3 4">2_1_59BFAA</strain>
    </source>
</reference>
<keyword evidence="1" id="KW-0378">Hydrolase</keyword>
<sequence length="247" mass="26541">MKALSLMPGRHRRCSNTPSFFGLGEMMNVPGILNGNPEACSKVAAALNLDKPVDGHAPLCSGADLEAYARAGIRTDHECTTSSKLRERISLGMYVSISEGSLARNRLPLIENLIADLSRRCSFCTDDRHLADTLERGNINGMLAMAVEAGIHPVDAVRMATLNTAECNGLQDRGVSAPGRRADLLLLDNLDDFSPLAVWTKGRLVARNGSLVIDAPKQKPGFLADTVRIAPVTAESFDFQARQGMPG</sequence>
<accession>K1JF15</accession>
<dbReference type="Gene3D" id="2.30.40.10">
    <property type="entry name" value="Urease, subunit C, domain 1"/>
    <property type="match status" value="1"/>
</dbReference>
<evidence type="ECO:0000313" key="4">
    <source>
        <dbReference type="Proteomes" id="UP000005835"/>
    </source>
</evidence>
<protein>
    <recommendedName>
        <fullName evidence="2">Amidohydrolase-related domain-containing protein</fullName>
    </recommendedName>
</protein>
<dbReference type="InterPro" id="IPR032466">
    <property type="entry name" value="Metal_Hydrolase"/>
</dbReference>
<evidence type="ECO:0000313" key="3">
    <source>
        <dbReference type="EMBL" id="EKB30185.1"/>
    </source>
</evidence>
<dbReference type="InterPro" id="IPR006680">
    <property type="entry name" value="Amidohydro-rel"/>
</dbReference>
<proteinExistence type="predicted"/>
<dbReference type="Gene3D" id="3.20.20.140">
    <property type="entry name" value="Metal-dependent hydrolases"/>
    <property type="match status" value="1"/>
</dbReference>
<keyword evidence="4" id="KW-1185">Reference proteome</keyword>
<dbReference type="eggNOG" id="COG1001">
    <property type="taxonomic scope" value="Bacteria"/>
</dbReference>
<dbReference type="GO" id="GO:0000034">
    <property type="term" value="F:adenine deaminase activity"/>
    <property type="evidence" value="ECO:0007669"/>
    <property type="project" value="TreeGrafter"/>
</dbReference>
<feature type="domain" description="Amidohydrolase-related" evidence="2">
    <location>
        <begin position="42"/>
        <end position="205"/>
    </location>
</feature>
<dbReference type="AlphaFoldDB" id="K1JF15"/>
<dbReference type="InterPro" id="IPR011059">
    <property type="entry name" value="Metal-dep_hydrolase_composite"/>
</dbReference>
<dbReference type="SUPFAM" id="SSF51556">
    <property type="entry name" value="Metallo-dependent hydrolases"/>
    <property type="match status" value="1"/>
</dbReference>
<organism evidence="3 4">
    <name type="scientific">Sutterella wadsworthensis 2_1_59BFAA</name>
    <dbReference type="NCBI Taxonomy" id="742823"/>
    <lineage>
        <taxon>Bacteria</taxon>
        <taxon>Pseudomonadati</taxon>
        <taxon>Pseudomonadota</taxon>
        <taxon>Betaproteobacteria</taxon>
        <taxon>Burkholderiales</taxon>
        <taxon>Sutterellaceae</taxon>
        <taxon>Sutterella</taxon>
    </lineage>
</organism>
<dbReference type="Pfam" id="PF01979">
    <property type="entry name" value="Amidohydro_1"/>
    <property type="match status" value="1"/>
</dbReference>
<dbReference type="PANTHER" id="PTHR11113:SF2">
    <property type="entry name" value="ADENINE DEAMINASE"/>
    <property type="match status" value="1"/>
</dbReference>
<dbReference type="EMBL" id="ADMG01000051">
    <property type="protein sequence ID" value="EKB30185.1"/>
    <property type="molecule type" value="Genomic_DNA"/>
</dbReference>